<sequence>MVEMNSQQSRIREAYDLTVEQYHKGIDPLESVPEEIKSLPGYEEVINNVSLGSSAADIKEYLKPEKGMHFLDAGCCANLANYRFDKWPCTYYGVDISPAMIEAMKTFALKNGISIGGLHNTDIANMPFDDDFFQIAALIGVLEYCTLEYSKRALREMRRVLQPGAKMVLDIPNLDHPYVETMFRLEEHLRRPHIPKGREALENLLAPMFRIEHADDSRVMLKYFVRAEK</sequence>
<evidence type="ECO:0000259" key="1">
    <source>
        <dbReference type="Pfam" id="PF08241"/>
    </source>
</evidence>
<reference evidence="2 3" key="1">
    <citation type="journal article" date="2015" name="Microbiome">
        <title>Genomic resolution of linkages in carbon, nitrogen, and sulfur cycling among widespread estuary sediment bacteria.</title>
        <authorList>
            <person name="Baker B.J."/>
            <person name="Lazar C.S."/>
            <person name="Teske A.P."/>
            <person name="Dick G.J."/>
        </authorList>
    </citation>
    <scope>NUCLEOTIDE SEQUENCE [LARGE SCALE GENOMIC DNA]</scope>
    <source>
        <strain evidence="2">SM1_77</strain>
    </source>
</reference>
<proteinExistence type="predicted"/>
<dbReference type="CDD" id="cd02440">
    <property type="entry name" value="AdoMet_MTases"/>
    <property type="match status" value="1"/>
</dbReference>
<accession>A0A0S8JZM6</accession>
<dbReference type="InterPro" id="IPR029063">
    <property type="entry name" value="SAM-dependent_MTases_sf"/>
</dbReference>
<dbReference type="Proteomes" id="UP000050975">
    <property type="component" value="Unassembled WGS sequence"/>
</dbReference>
<dbReference type="GO" id="GO:0008757">
    <property type="term" value="F:S-adenosylmethionine-dependent methyltransferase activity"/>
    <property type="evidence" value="ECO:0007669"/>
    <property type="project" value="InterPro"/>
</dbReference>
<name>A0A0S8JZM6_UNCW3</name>
<feature type="domain" description="Methyltransferase type 11" evidence="1">
    <location>
        <begin position="71"/>
        <end position="168"/>
    </location>
</feature>
<dbReference type="EMBL" id="LJVE01000019">
    <property type="protein sequence ID" value="KPL15257.1"/>
    <property type="molecule type" value="Genomic_DNA"/>
</dbReference>
<protein>
    <recommendedName>
        <fullName evidence="1">Methyltransferase type 11 domain-containing protein</fullName>
    </recommendedName>
</protein>
<dbReference type="AlphaFoldDB" id="A0A0S8JZM6"/>
<comment type="caution">
    <text evidence="2">The sequence shown here is derived from an EMBL/GenBank/DDBJ whole genome shotgun (WGS) entry which is preliminary data.</text>
</comment>
<organism evidence="2 3">
    <name type="scientific">candidate division WOR_3 bacterium SM1_77</name>
    <dbReference type="NCBI Taxonomy" id="1703778"/>
    <lineage>
        <taxon>Bacteria</taxon>
        <taxon>Bacteria division WOR-3</taxon>
    </lineage>
</organism>
<dbReference type="Gene3D" id="3.40.50.150">
    <property type="entry name" value="Vaccinia Virus protein VP39"/>
    <property type="match status" value="1"/>
</dbReference>
<gene>
    <name evidence="2" type="ORF">AMJ74_01790</name>
</gene>
<dbReference type="SUPFAM" id="SSF53335">
    <property type="entry name" value="S-adenosyl-L-methionine-dependent methyltransferases"/>
    <property type="match status" value="1"/>
</dbReference>
<evidence type="ECO:0000313" key="2">
    <source>
        <dbReference type="EMBL" id="KPL15257.1"/>
    </source>
</evidence>
<dbReference type="Pfam" id="PF08241">
    <property type="entry name" value="Methyltransf_11"/>
    <property type="match status" value="1"/>
</dbReference>
<evidence type="ECO:0000313" key="3">
    <source>
        <dbReference type="Proteomes" id="UP000050975"/>
    </source>
</evidence>
<dbReference type="InterPro" id="IPR013216">
    <property type="entry name" value="Methyltransf_11"/>
</dbReference>